<evidence type="ECO:0000313" key="2">
    <source>
        <dbReference type="EMBL" id="MBD2184277.1"/>
    </source>
</evidence>
<dbReference type="EMBL" id="JACJPW010000077">
    <property type="protein sequence ID" value="MBD2184277.1"/>
    <property type="molecule type" value="Genomic_DNA"/>
</dbReference>
<evidence type="ECO:0000256" key="1">
    <source>
        <dbReference type="SAM" id="SignalP"/>
    </source>
</evidence>
<sequence length="424" mass="47595">MKILNICSRYLTIILLSLSLLILTACQTTAPKDKGVTHITVWHGINPPPNRDVFQKVVDRFNQDHPDIEVESIYAGQLDQQLPKILTAIVGNSPPDILSFNTQITGQLVELGAIRPLDDWLNKSPLKSKIMPKLWGEMELYDHVWSVPMFAGNIGIFYRPTLFKAAGITELPKTWAELRQVAKKLTLDRNSDGYPEQYGMLMPLGKGEWTVFTWFPFLLGADGNLVKDNRPNLVNPGAIAALQFWQNLIKDGSTKFSAPERGYEEDDFIAGRVAMQLTGPWTLIMKSKVDFDVFPVPGNRKQATVFGSNNMFVMKTTPERERASIKFLEYLLSDEFQIEWSIATGFLPININAAASPAYQKLLQQKPVLKVFLQQMNAAGSRPIIPGYSRLSESLGRAIESTMLGESPAKALQKAQEQLNLIWE</sequence>
<dbReference type="PANTHER" id="PTHR43649">
    <property type="entry name" value="ARABINOSE-BINDING PROTEIN-RELATED"/>
    <property type="match status" value="1"/>
</dbReference>
<comment type="caution">
    <text evidence="2">The sequence shown here is derived from an EMBL/GenBank/DDBJ whole genome shotgun (WGS) entry which is preliminary data.</text>
</comment>
<dbReference type="RefSeq" id="WP_190470337.1">
    <property type="nucleotide sequence ID" value="NZ_JACJPW010000077.1"/>
</dbReference>
<dbReference type="Gene3D" id="3.40.190.10">
    <property type="entry name" value="Periplasmic binding protein-like II"/>
    <property type="match status" value="1"/>
</dbReference>
<feature type="signal peptide" evidence="1">
    <location>
        <begin position="1"/>
        <end position="30"/>
    </location>
</feature>
<protein>
    <submittedName>
        <fullName evidence="2">ABC transporter substrate-binding protein</fullName>
    </submittedName>
</protein>
<dbReference type="CDD" id="cd14748">
    <property type="entry name" value="PBP2_UgpB"/>
    <property type="match status" value="1"/>
</dbReference>
<feature type="chain" id="PRO_5036788938" evidence="1">
    <location>
        <begin position="31"/>
        <end position="424"/>
    </location>
</feature>
<gene>
    <name evidence="2" type="ORF">H6G03_24950</name>
</gene>
<dbReference type="PROSITE" id="PS51257">
    <property type="entry name" value="PROKAR_LIPOPROTEIN"/>
    <property type="match status" value="1"/>
</dbReference>
<evidence type="ECO:0000313" key="3">
    <source>
        <dbReference type="Proteomes" id="UP000641646"/>
    </source>
</evidence>
<dbReference type="InterPro" id="IPR050490">
    <property type="entry name" value="Bact_solute-bd_prot1"/>
</dbReference>
<dbReference type="AlphaFoldDB" id="A0A926VI81"/>
<organism evidence="2 3">
    <name type="scientific">Aerosakkonema funiforme FACHB-1375</name>
    <dbReference type="NCBI Taxonomy" id="2949571"/>
    <lineage>
        <taxon>Bacteria</taxon>
        <taxon>Bacillati</taxon>
        <taxon>Cyanobacteriota</taxon>
        <taxon>Cyanophyceae</taxon>
        <taxon>Oscillatoriophycideae</taxon>
        <taxon>Aerosakkonematales</taxon>
        <taxon>Aerosakkonemataceae</taxon>
        <taxon>Aerosakkonema</taxon>
    </lineage>
</organism>
<dbReference type="PANTHER" id="PTHR43649:SF30">
    <property type="entry name" value="ABC TRANSPORTER SUBSTRATE-BINDING PROTEIN"/>
    <property type="match status" value="1"/>
</dbReference>
<name>A0A926VI81_9CYAN</name>
<accession>A0A926VI81</accession>
<dbReference type="Proteomes" id="UP000641646">
    <property type="component" value="Unassembled WGS sequence"/>
</dbReference>
<dbReference type="Pfam" id="PF13416">
    <property type="entry name" value="SBP_bac_8"/>
    <property type="match status" value="1"/>
</dbReference>
<dbReference type="SUPFAM" id="SSF53850">
    <property type="entry name" value="Periplasmic binding protein-like II"/>
    <property type="match status" value="1"/>
</dbReference>
<keyword evidence="3" id="KW-1185">Reference proteome</keyword>
<dbReference type="InterPro" id="IPR006059">
    <property type="entry name" value="SBP"/>
</dbReference>
<reference evidence="2" key="2">
    <citation type="submission" date="2020-08" db="EMBL/GenBank/DDBJ databases">
        <authorList>
            <person name="Chen M."/>
            <person name="Teng W."/>
            <person name="Zhao L."/>
            <person name="Hu C."/>
            <person name="Zhou Y."/>
            <person name="Han B."/>
            <person name="Song L."/>
            <person name="Shu W."/>
        </authorList>
    </citation>
    <scope>NUCLEOTIDE SEQUENCE</scope>
    <source>
        <strain evidence="2">FACHB-1375</strain>
    </source>
</reference>
<reference evidence="2" key="1">
    <citation type="journal article" date="2015" name="ISME J.">
        <title>Draft Genome Sequence of Streptomyces incarnatus NRRL8089, which Produces the Nucleoside Antibiotic Sinefungin.</title>
        <authorList>
            <person name="Oshima K."/>
            <person name="Hattori M."/>
            <person name="Shimizu H."/>
            <person name="Fukuda K."/>
            <person name="Nemoto M."/>
            <person name="Inagaki K."/>
            <person name="Tamura T."/>
        </authorList>
    </citation>
    <scope>NUCLEOTIDE SEQUENCE</scope>
    <source>
        <strain evidence="2">FACHB-1375</strain>
    </source>
</reference>
<proteinExistence type="predicted"/>
<keyword evidence="1" id="KW-0732">Signal</keyword>